<gene>
    <name evidence="4" type="ordered locus">TherJR_1755</name>
</gene>
<evidence type="ECO:0000256" key="1">
    <source>
        <dbReference type="ARBA" id="ARBA00023125"/>
    </source>
</evidence>
<dbReference type="Proteomes" id="UP000002377">
    <property type="component" value="Chromosome"/>
</dbReference>
<evidence type="ECO:0000259" key="3">
    <source>
        <dbReference type="Pfam" id="PF13411"/>
    </source>
</evidence>
<dbReference type="STRING" id="635013.TherJR_1755"/>
<dbReference type="AlphaFoldDB" id="D5X7N4"/>
<keyword evidence="1" id="KW-0238">DNA-binding</keyword>
<dbReference type="Gene3D" id="1.10.1660.10">
    <property type="match status" value="1"/>
</dbReference>
<proteinExistence type="predicted"/>
<dbReference type="Pfam" id="PF13411">
    <property type="entry name" value="MerR_1"/>
    <property type="match status" value="1"/>
</dbReference>
<organism evidence="4 5">
    <name type="scientific">Thermincola potens (strain JR)</name>
    <dbReference type="NCBI Taxonomy" id="635013"/>
    <lineage>
        <taxon>Bacteria</taxon>
        <taxon>Bacillati</taxon>
        <taxon>Bacillota</taxon>
        <taxon>Clostridia</taxon>
        <taxon>Eubacteriales</taxon>
        <taxon>Thermincolaceae</taxon>
        <taxon>Thermincola</taxon>
    </lineage>
</organism>
<dbReference type="PANTHER" id="PTHR30204:SF15">
    <property type="entry name" value="BLL5018 PROTEIN"/>
    <property type="match status" value="1"/>
</dbReference>
<evidence type="ECO:0000313" key="4">
    <source>
        <dbReference type="EMBL" id="ADG82604.1"/>
    </source>
</evidence>
<accession>D5X7N4</accession>
<dbReference type="SUPFAM" id="SSF46955">
    <property type="entry name" value="Putative DNA-binding domain"/>
    <property type="match status" value="1"/>
</dbReference>
<feature type="coiled-coil region" evidence="2">
    <location>
        <begin position="97"/>
        <end position="138"/>
    </location>
</feature>
<sequence length="158" mass="18482">MEKSLTLKQVATILGVEPSTVRFWEKEFAEFVKVKSNKGQHKRFTPANVEMLTKIRDLLQVEQYTIKGAKRRLEMDMALDSAMGIDGNFKTTVFFMLSAIMQELQTYRETSQKLSQQLELLQLEKSEIEEKLQEEQRKGILDFIRDKIAMKKMQEKEA</sequence>
<dbReference type="GO" id="GO:0003677">
    <property type="term" value="F:DNA binding"/>
    <property type="evidence" value="ECO:0007669"/>
    <property type="project" value="UniProtKB-KW"/>
</dbReference>
<keyword evidence="5" id="KW-1185">Reference proteome</keyword>
<reference evidence="4 5" key="1">
    <citation type="submission" date="2010-05" db="EMBL/GenBank/DDBJ databases">
        <title>Complete sequence of Thermincola sp. JR.</title>
        <authorList>
            <consortium name="US DOE Joint Genome Institute"/>
            <person name="Lucas S."/>
            <person name="Copeland A."/>
            <person name="Lapidus A."/>
            <person name="Cheng J.-F."/>
            <person name="Bruce D."/>
            <person name="Goodwin L."/>
            <person name="Pitluck S."/>
            <person name="Chertkov O."/>
            <person name="Detter J.C."/>
            <person name="Han C."/>
            <person name="Tapia R."/>
            <person name="Land M."/>
            <person name="Hauser L."/>
            <person name="Kyrpides N."/>
            <person name="Mikhailova N."/>
            <person name="Hazen T.C."/>
            <person name="Woyke T."/>
        </authorList>
    </citation>
    <scope>NUCLEOTIDE SEQUENCE [LARGE SCALE GENOMIC DNA]</scope>
    <source>
        <strain evidence="4 5">JR</strain>
    </source>
</reference>
<evidence type="ECO:0000313" key="5">
    <source>
        <dbReference type="Proteomes" id="UP000002377"/>
    </source>
</evidence>
<dbReference type="PANTHER" id="PTHR30204">
    <property type="entry name" value="REDOX-CYCLING DRUG-SENSING TRANSCRIPTIONAL ACTIVATOR SOXR"/>
    <property type="match status" value="1"/>
</dbReference>
<dbReference type="RefSeq" id="WP_013120617.1">
    <property type="nucleotide sequence ID" value="NC_014152.1"/>
</dbReference>
<dbReference type="GO" id="GO:0003700">
    <property type="term" value="F:DNA-binding transcription factor activity"/>
    <property type="evidence" value="ECO:0007669"/>
    <property type="project" value="InterPro"/>
</dbReference>
<dbReference type="OrthoDB" id="9810140at2"/>
<evidence type="ECO:0000256" key="2">
    <source>
        <dbReference type="SAM" id="Coils"/>
    </source>
</evidence>
<dbReference type="InterPro" id="IPR000551">
    <property type="entry name" value="MerR-type_HTH_dom"/>
</dbReference>
<keyword evidence="2" id="KW-0175">Coiled coil</keyword>
<feature type="domain" description="HTH merR-type" evidence="3">
    <location>
        <begin position="6"/>
        <end position="74"/>
    </location>
</feature>
<dbReference type="InterPro" id="IPR009061">
    <property type="entry name" value="DNA-bd_dom_put_sf"/>
</dbReference>
<name>D5X7N4_THEPJ</name>
<protein>
    <submittedName>
        <fullName evidence="4">Transcriptional regulator, MerR family</fullName>
    </submittedName>
</protein>
<dbReference type="InterPro" id="IPR047057">
    <property type="entry name" value="MerR_fam"/>
</dbReference>
<dbReference type="EMBL" id="CP002028">
    <property type="protein sequence ID" value="ADG82604.1"/>
    <property type="molecule type" value="Genomic_DNA"/>
</dbReference>
<dbReference type="eggNOG" id="COG0789">
    <property type="taxonomic scope" value="Bacteria"/>
</dbReference>
<dbReference type="KEGG" id="tjr:TherJR_1755"/>
<dbReference type="HOGENOM" id="CLU_1668583_0_0_9"/>